<dbReference type="EMBL" id="JAUESC010000004">
    <property type="protein sequence ID" value="KAK0597525.1"/>
    <property type="molecule type" value="Genomic_DNA"/>
</dbReference>
<keyword evidence="3" id="KW-1185">Reference proteome</keyword>
<sequence length="192" mass="21600">MIKTERTFKLYVRERKPSSFVSTAEMMEKFNRNIKVFSLPHATSKCKLTLTSPKGPELKTSQRVPSLKIKSTSSVALIEVSCQASKSSDSTATNCPSEMKPQAEVVSSKKQSEEATPTETATNYPSEMKPQAEVVSSKKQKAKSKKLKFGQLPKLLEYWSYAKFIEHGTVKSLRMILNFIICISHTQEKKKT</sequence>
<dbReference type="Proteomes" id="UP001168877">
    <property type="component" value="Unassembled WGS sequence"/>
</dbReference>
<dbReference type="AlphaFoldDB" id="A0AA39SX45"/>
<comment type="caution">
    <text evidence="2">The sequence shown here is derived from an EMBL/GenBank/DDBJ whole genome shotgun (WGS) entry which is preliminary data.</text>
</comment>
<reference evidence="2" key="1">
    <citation type="journal article" date="2022" name="Plant J.">
        <title>Strategies of tolerance reflected in two North American maple genomes.</title>
        <authorList>
            <person name="McEvoy S.L."/>
            <person name="Sezen U.U."/>
            <person name="Trouern-Trend A."/>
            <person name="McMahon S.M."/>
            <person name="Schaberg P.G."/>
            <person name="Yang J."/>
            <person name="Wegrzyn J.L."/>
            <person name="Swenson N.G."/>
        </authorList>
    </citation>
    <scope>NUCLEOTIDE SEQUENCE</scope>
    <source>
        <strain evidence="2">NS2018</strain>
    </source>
</reference>
<reference evidence="2" key="2">
    <citation type="submission" date="2023-06" db="EMBL/GenBank/DDBJ databases">
        <authorList>
            <person name="Swenson N.G."/>
            <person name="Wegrzyn J.L."/>
            <person name="Mcevoy S.L."/>
        </authorList>
    </citation>
    <scope>NUCLEOTIDE SEQUENCE</scope>
    <source>
        <strain evidence="2">NS2018</strain>
        <tissue evidence="2">Leaf</tissue>
    </source>
</reference>
<accession>A0AA39SX45</accession>
<organism evidence="2 3">
    <name type="scientific">Acer saccharum</name>
    <name type="common">Sugar maple</name>
    <dbReference type="NCBI Taxonomy" id="4024"/>
    <lineage>
        <taxon>Eukaryota</taxon>
        <taxon>Viridiplantae</taxon>
        <taxon>Streptophyta</taxon>
        <taxon>Embryophyta</taxon>
        <taxon>Tracheophyta</taxon>
        <taxon>Spermatophyta</taxon>
        <taxon>Magnoliopsida</taxon>
        <taxon>eudicotyledons</taxon>
        <taxon>Gunneridae</taxon>
        <taxon>Pentapetalae</taxon>
        <taxon>rosids</taxon>
        <taxon>malvids</taxon>
        <taxon>Sapindales</taxon>
        <taxon>Sapindaceae</taxon>
        <taxon>Hippocastanoideae</taxon>
        <taxon>Acereae</taxon>
        <taxon>Acer</taxon>
    </lineage>
</organism>
<protein>
    <submittedName>
        <fullName evidence="2">Uncharacterized protein</fullName>
    </submittedName>
</protein>
<feature type="compositionally biased region" description="Polar residues" evidence="1">
    <location>
        <begin position="114"/>
        <end position="125"/>
    </location>
</feature>
<proteinExistence type="predicted"/>
<name>A0AA39SX45_ACESA</name>
<evidence type="ECO:0000313" key="2">
    <source>
        <dbReference type="EMBL" id="KAK0597525.1"/>
    </source>
</evidence>
<evidence type="ECO:0000256" key="1">
    <source>
        <dbReference type="SAM" id="MobiDB-lite"/>
    </source>
</evidence>
<gene>
    <name evidence="2" type="ORF">LWI29_026192</name>
</gene>
<evidence type="ECO:0000313" key="3">
    <source>
        <dbReference type="Proteomes" id="UP001168877"/>
    </source>
</evidence>
<feature type="compositionally biased region" description="Polar residues" evidence="1">
    <location>
        <begin position="87"/>
        <end position="96"/>
    </location>
</feature>
<feature type="region of interest" description="Disordered" evidence="1">
    <location>
        <begin position="87"/>
        <end position="140"/>
    </location>
</feature>